<proteinExistence type="predicted"/>
<feature type="signal peptide" evidence="1">
    <location>
        <begin position="1"/>
        <end position="19"/>
    </location>
</feature>
<evidence type="ECO:0000313" key="2">
    <source>
        <dbReference type="EMBL" id="KAG0586954.1"/>
    </source>
</evidence>
<keyword evidence="1" id="KW-0732">Signal</keyword>
<dbReference type="Proteomes" id="UP000822688">
    <property type="component" value="Chromosome 2"/>
</dbReference>
<gene>
    <name evidence="2" type="ORF">KC19_2G130700</name>
</gene>
<accession>A0A8T0ITA6</accession>
<evidence type="ECO:0008006" key="4">
    <source>
        <dbReference type="Google" id="ProtNLM"/>
    </source>
</evidence>
<evidence type="ECO:0000256" key="1">
    <source>
        <dbReference type="SAM" id="SignalP"/>
    </source>
</evidence>
<sequence length="80" mass="8989">MGSVARISILLAGFWSGPADIVRYSDVDCTFQMFLSKFCAHMAWDTAWSAIFQRRPSCSQGYTDWQHHSTINPETLQGAS</sequence>
<evidence type="ECO:0000313" key="3">
    <source>
        <dbReference type="Proteomes" id="UP000822688"/>
    </source>
</evidence>
<comment type="caution">
    <text evidence="2">The sequence shown here is derived from an EMBL/GenBank/DDBJ whole genome shotgun (WGS) entry which is preliminary data.</text>
</comment>
<protein>
    <recommendedName>
        <fullName evidence="4">Secreted protein</fullName>
    </recommendedName>
</protein>
<reference evidence="2" key="1">
    <citation type="submission" date="2020-06" db="EMBL/GenBank/DDBJ databases">
        <title>WGS assembly of Ceratodon purpureus strain R40.</title>
        <authorList>
            <person name="Carey S.B."/>
            <person name="Jenkins J."/>
            <person name="Shu S."/>
            <person name="Lovell J.T."/>
            <person name="Sreedasyam A."/>
            <person name="Maumus F."/>
            <person name="Tiley G.P."/>
            <person name="Fernandez-Pozo N."/>
            <person name="Barry K."/>
            <person name="Chen C."/>
            <person name="Wang M."/>
            <person name="Lipzen A."/>
            <person name="Daum C."/>
            <person name="Saski C.A."/>
            <person name="Payton A.C."/>
            <person name="Mcbreen J.C."/>
            <person name="Conrad R.E."/>
            <person name="Kollar L.M."/>
            <person name="Olsson S."/>
            <person name="Huttunen S."/>
            <person name="Landis J.B."/>
            <person name="Wickett N.J."/>
            <person name="Johnson M.G."/>
            <person name="Rensing S.A."/>
            <person name="Grimwood J."/>
            <person name="Schmutz J."/>
            <person name="Mcdaniel S.F."/>
        </authorList>
    </citation>
    <scope>NUCLEOTIDE SEQUENCE</scope>
    <source>
        <strain evidence="2">R40</strain>
    </source>
</reference>
<dbReference type="AlphaFoldDB" id="A0A8T0ITA6"/>
<keyword evidence="3" id="KW-1185">Reference proteome</keyword>
<organism evidence="2 3">
    <name type="scientific">Ceratodon purpureus</name>
    <name type="common">Fire moss</name>
    <name type="synonym">Dicranum purpureum</name>
    <dbReference type="NCBI Taxonomy" id="3225"/>
    <lineage>
        <taxon>Eukaryota</taxon>
        <taxon>Viridiplantae</taxon>
        <taxon>Streptophyta</taxon>
        <taxon>Embryophyta</taxon>
        <taxon>Bryophyta</taxon>
        <taxon>Bryophytina</taxon>
        <taxon>Bryopsida</taxon>
        <taxon>Dicranidae</taxon>
        <taxon>Pseudoditrichales</taxon>
        <taxon>Ditrichaceae</taxon>
        <taxon>Ceratodon</taxon>
    </lineage>
</organism>
<name>A0A8T0ITA6_CERPU</name>
<dbReference type="EMBL" id="CM026422">
    <property type="protein sequence ID" value="KAG0586954.1"/>
    <property type="molecule type" value="Genomic_DNA"/>
</dbReference>
<feature type="chain" id="PRO_5035865446" description="Secreted protein" evidence="1">
    <location>
        <begin position="20"/>
        <end position="80"/>
    </location>
</feature>